<reference evidence="1 2" key="1">
    <citation type="submission" date="2022-01" db="EMBL/GenBank/DDBJ databases">
        <authorList>
            <person name="Xiong W."/>
            <person name="Schranz E."/>
        </authorList>
    </citation>
    <scope>NUCLEOTIDE SEQUENCE [LARGE SCALE GENOMIC DNA]</scope>
</reference>
<proteinExistence type="predicted"/>
<keyword evidence="2" id="KW-1185">Reference proteome</keyword>
<comment type="caution">
    <text evidence="1">The sequence shown here is derived from an EMBL/GenBank/DDBJ whole genome shotgun (WGS) entry which is preliminary data.</text>
</comment>
<name>A0AAU9MHD9_9ASTR</name>
<dbReference type="AlphaFoldDB" id="A0AAU9MHD9"/>
<gene>
    <name evidence="1" type="ORF">LVIROSA_LOCUS12788</name>
</gene>
<dbReference type="EMBL" id="CAKMRJ010002223">
    <property type="protein sequence ID" value="CAH1425660.1"/>
    <property type="molecule type" value="Genomic_DNA"/>
</dbReference>
<evidence type="ECO:0000313" key="2">
    <source>
        <dbReference type="Proteomes" id="UP001157418"/>
    </source>
</evidence>
<organism evidence="1 2">
    <name type="scientific">Lactuca virosa</name>
    <dbReference type="NCBI Taxonomy" id="75947"/>
    <lineage>
        <taxon>Eukaryota</taxon>
        <taxon>Viridiplantae</taxon>
        <taxon>Streptophyta</taxon>
        <taxon>Embryophyta</taxon>
        <taxon>Tracheophyta</taxon>
        <taxon>Spermatophyta</taxon>
        <taxon>Magnoliopsida</taxon>
        <taxon>eudicotyledons</taxon>
        <taxon>Gunneridae</taxon>
        <taxon>Pentapetalae</taxon>
        <taxon>asterids</taxon>
        <taxon>campanulids</taxon>
        <taxon>Asterales</taxon>
        <taxon>Asteraceae</taxon>
        <taxon>Cichorioideae</taxon>
        <taxon>Cichorieae</taxon>
        <taxon>Lactucinae</taxon>
        <taxon>Lactuca</taxon>
    </lineage>
</organism>
<sequence>MNASLCSTRPMCRRIGLHTKKKECCSTTKSKRKIKKKNVGLKVKLLVLNQVDEAELLQFITSLKRVICFGCCSNSPPITDVDEPSKGLRVQGQTMKISILLDDFCEFFQNPFKEKR</sequence>
<accession>A0AAU9MHD9</accession>
<protein>
    <submittedName>
        <fullName evidence="1">Uncharacterized protein</fullName>
    </submittedName>
</protein>
<evidence type="ECO:0000313" key="1">
    <source>
        <dbReference type="EMBL" id="CAH1425660.1"/>
    </source>
</evidence>
<dbReference type="Proteomes" id="UP001157418">
    <property type="component" value="Unassembled WGS sequence"/>
</dbReference>